<feature type="chain" id="PRO_5044759935" description="EGF-like domain-containing protein" evidence="2">
    <location>
        <begin position="44"/>
        <end position="231"/>
    </location>
</feature>
<evidence type="ECO:0000259" key="3">
    <source>
        <dbReference type="PROSITE" id="PS50026"/>
    </source>
</evidence>
<keyword evidence="5" id="KW-1185">Reference proteome</keyword>
<comment type="caution">
    <text evidence="1">Lacks conserved residue(s) required for the propagation of feature annotation.</text>
</comment>
<protein>
    <recommendedName>
        <fullName evidence="3">EGF-like domain-containing protein</fullName>
    </recommendedName>
</protein>
<evidence type="ECO:0000256" key="2">
    <source>
        <dbReference type="SAM" id="SignalP"/>
    </source>
</evidence>
<feature type="disulfide bond" evidence="1">
    <location>
        <begin position="122"/>
        <end position="139"/>
    </location>
</feature>
<evidence type="ECO:0000313" key="4">
    <source>
        <dbReference type="EMBL" id="CAL4925013.1"/>
    </source>
</evidence>
<keyword evidence="2" id="KW-0732">Signal</keyword>
<dbReference type="Proteomes" id="UP001497457">
    <property type="component" value="Chromosome 14rd"/>
</dbReference>
<proteinExistence type="predicted"/>
<dbReference type="AlphaFoldDB" id="A0ABC8XD47"/>
<reference evidence="4 5" key="2">
    <citation type="submission" date="2024-10" db="EMBL/GenBank/DDBJ databases">
        <authorList>
            <person name="Ryan C."/>
        </authorList>
    </citation>
    <scope>NUCLEOTIDE SEQUENCE [LARGE SCALE GENOMIC DNA]</scope>
</reference>
<dbReference type="EMBL" id="OZ075124">
    <property type="protein sequence ID" value="CAL4925013.1"/>
    <property type="molecule type" value="Genomic_DNA"/>
</dbReference>
<evidence type="ECO:0000256" key="1">
    <source>
        <dbReference type="PROSITE-ProRule" id="PRU00076"/>
    </source>
</evidence>
<feature type="signal peptide" evidence="2">
    <location>
        <begin position="1"/>
        <end position="43"/>
    </location>
</feature>
<dbReference type="PANTHER" id="PTHR33881">
    <property type="entry name" value="NEUROGENIC LOCUS NOTCH-LIKE PROTEIN"/>
    <property type="match status" value="1"/>
</dbReference>
<keyword evidence="1" id="KW-1015">Disulfide bond</keyword>
<evidence type="ECO:0000313" key="5">
    <source>
        <dbReference type="Proteomes" id="UP001497457"/>
    </source>
</evidence>
<organism evidence="4 5">
    <name type="scientific">Urochloa decumbens</name>
    <dbReference type="NCBI Taxonomy" id="240449"/>
    <lineage>
        <taxon>Eukaryota</taxon>
        <taxon>Viridiplantae</taxon>
        <taxon>Streptophyta</taxon>
        <taxon>Embryophyta</taxon>
        <taxon>Tracheophyta</taxon>
        <taxon>Spermatophyta</taxon>
        <taxon>Magnoliopsida</taxon>
        <taxon>Liliopsida</taxon>
        <taxon>Poales</taxon>
        <taxon>Poaceae</taxon>
        <taxon>PACMAD clade</taxon>
        <taxon>Panicoideae</taxon>
        <taxon>Panicodae</taxon>
        <taxon>Paniceae</taxon>
        <taxon>Melinidinae</taxon>
        <taxon>Urochloa</taxon>
    </lineage>
</organism>
<sequence>MVVPSLIITSKMGLLGRSPAVTADEPMRLLLLALLACCACAAGASICDTASCGKGNCTVLSGLVPGLPYYECHCDPGWSHASKAFPFSPCTVPNCPFHGDCFNLSLQPPIGIPKDVCATVSCGAGGACKTGDLPFSYSCECQPGYANLLNLTTLPCANNCERFLRQGLLRPGARSDASARAGAGVTLYVAGADRGRRLRTSVPPSGTKGSVRPRRLQQLLLLVTLAMAQVM</sequence>
<feature type="domain" description="EGF-like" evidence="3">
    <location>
        <begin position="113"/>
        <end position="151"/>
    </location>
</feature>
<reference evidence="5" key="1">
    <citation type="submission" date="2024-06" db="EMBL/GenBank/DDBJ databases">
        <authorList>
            <person name="Ryan C."/>
        </authorList>
    </citation>
    <scope>NUCLEOTIDE SEQUENCE [LARGE SCALE GENOMIC DNA]</scope>
</reference>
<dbReference type="InterPro" id="IPR000742">
    <property type="entry name" value="EGF"/>
</dbReference>
<dbReference type="PANTHER" id="PTHR33881:SF14">
    <property type="entry name" value="EGF-LIKE DOMAIN-CONTAINING PROTEIN"/>
    <property type="match status" value="1"/>
</dbReference>
<keyword evidence="1" id="KW-0245">EGF-like domain</keyword>
<name>A0ABC8XD47_9POAL</name>
<gene>
    <name evidence="4" type="ORF">URODEC1_LOCUS23112</name>
</gene>
<dbReference type="PROSITE" id="PS50026">
    <property type="entry name" value="EGF_3"/>
    <property type="match status" value="1"/>
</dbReference>
<accession>A0ABC8XD47</accession>